<keyword evidence="2" id="KW-0472">Membrane</keyword>
<sequence length="130" mass="13204">MTDPLPLSSSFAALLPVLGPALLAGTVTQLARQLARPEAPPLRRLLALAAAAGIAALTVTALLSVWLRPPPAPALLLAAACITGWSGPGILTRLGALIERKLGLPEGRPGPAPKARPGTYSGDQSGHTEL</sequence>
<evidence type="ECO:0000313" key="3">
    <source>
        <dbReference type="EMBL" id="MBB5234531.1"/>
    </source>
</evidence>
<organism evidence="3 4">
    <name type="scientific">Deinococcus budaensis</name>
    <dbReference type="NCBI Taxonomy" id="1665626"/>
    <lineage>
        <taxon>Bacteria</taxon>
        <taxon>Thermotogati</taxon>
        <taxon>Deinococcota</taxon>
        <taxon>Deinococci</taxon>
        <taxon>Deinococcales</taxon>
        <taxon>Deinococcaceae</taxon>
        <taxon>Deinococcus</taxon>
    </lineage>
</organism>
<feature type="transmembrane region" description="Helical" evidence="2">
    <location>
        <begin position="72"/>
        <end position="91"/>
    </location>
</feature>
<gene>
    <name evidence="3" type="ORF">HNQ09_001969</name>
</gene>
<protein>
    <recommendedName>
        <fullName evidence="5">Holin</fullName>
    </recommendedName>
</protein>
<evidence type="ECO:0000256" key="1">
    <source>
        <dbReference type="SAM" id="MobiDB-lite"/>
    </source>
</evidence>
<proteinExistence type="predicted"/>
<keyword evidence="4" id="KW-1185">Reference proteome</keyword>
<feature type="region of interest" description="Disordered" evidence="1">
    <location>
        <begin position="105"/>
        <end position="130"/>
    </location>
</feature>
<evidence type="ECO:0000256" key="2">
    <source>
        <dbReference type="SAM" id="Phobius"/>
    </source>
</evidence>
<feature type="compositionally biased region" description="Polar residues" evidence="1">
    <location>
        <begin position="121"/>
        <end position="130"/>
    </location>
</feature>
<keyword evidence="2" id="KW-1133">Transmembrane helix</keyword>
<name>A0A7W8LQ76_9DEIO</name>
<reference evidence="3 4" key="1">
    <citation type="submission" date="2020-08" db="EMBL/GenBank/DDBJ databases">
        <title>Genomic Encyclopedia of Type Strains, Phase IV (KMG-IV): sequencing the most valuable type-strain genomes for metagenomic binning, comparative biology and taxonomic classification.</title>
        <authorList>
            <person name="Goeker M."/>
        </authorList>
    </citation>
    <scope>NUCLEOTIDE SEQUENCE [LARGE SCALE GENOMIC DNA]</scope>
    <source>
        <strain evidence="3 4">DSM 101791</strain>
    </source>
</reference>
<dbReference type="EMBL" id="JACHFN010000006">
    <property type="protein sequence ID" value="MBB5234531.1"/>
    <property type="molecule type" value="Genomic_DNA"/>
</dbReference>
<feature type="transmembrane region" description="Helical" evidence="2">
    <location>
        <begin position="6"/>
        <end position="24"/>
    </location>
</feature>
<evidence type="ECO:0000313" key="4">
    <source>
        <dbReference type="Proteomes" id="UP000525389"/>
    </source>
</evidence>
<dbReference type="RefSeq" id="WP_184028472.1">
    <property type="nucleotide sequence ID" value="NZ_JACHFN010000006.1"/>
</dbReference>
<dbReference type="Proteomes" id="UP000525389">
    <property type="component" value="Unassembled WGS sequence"/>
</dbReference>
<dbReference type="AlphaFoldDB" id="A0A7W8LQ76"/>
<keyword evidence="2" id="KW-0812">Transmembrane</keyword>
<feature type="transmembrane region" description="Helical" evidence="2">
    <location>
        <begin position="45"/>
        <end position="66"/>
    </location>
</feature>
<comment type="caution">
    <text evidence="3">The sequence shown here is derived from an EMBL/GenBank/DDBJ whole genome shotgun (WGS) entry which is preliminary data.</text>
</comment>
<accession>A0A7W8LQ76</accession>
<evidence type="ECO:0008006" key="5">
    <source>
        <dbReference type="Google" id="ProtNLM"/>
    </source>
</evidence>